<feature type="compositionally biased region" description="Polar residues" evidence="1">
    <location>
        <begin position="1"/>
        <end position="14"/>
    </location>
</feature>
<dbReference type="Proteomes" id="UP000765509">
    <property type="component" value="Unassembled WGS sequence"/>
</dbReference>
<accession>A0A9Q3GUY9</accession>
<feature type="region of interest" description="Disordered" evidence="1">
    <location>
        <begin position="1"/>
        <end position="20"/>
    </location>
</feature>
<feature type="region of interest" description="Disordered" evidence="1">
    <location>
        <begin position="37"/>
        <end position="107"/>
    </location>
</feature>
<reference evidence="2" key="1">
    <citation type="submission" date="2021-03" db="EMBL/GenBank/DDBJ databases">
        <title>Draft genome sequence of rust myrtle Austropuccinia psidii MF-1, a brazilian biotype.</title>
        <authorList>
            <person name="Quecine M.C."/>
            <person name="Pachon D.M.R."/>
            <person name="Bonatelli M.L."/>
            <person name="Correr F.H."/>
            <person name="Franceschini L.M."/>
            <person name="Leite T.F."/>
            <person name="Margarido G.R.A."/>
            <person name="Almeida C.A."/>
            <person name="Ferrarezi J.A."/>
            <person name="Labate C.A."/>
        </authorList>
    </citation>
    <scope>NUCLEOTIDE SEQUENCE</scope>
    <source>
        <strain evidence="2">MF-1</strain>
    </source>
</reference>
<name>A0A9Q3GUY9_9BASI</name>
<keyword evidence="3" id="KW-1185">Reference proteome</keyword>
<sequence length="266" mass="29329">MPVQNSPSAKNTKYQRNKAVFTPTARSSLGCMPSVHELSANLDRGPPIEEEPSRRGGFKLRRSTSFSGFLGGYPGNNQGTRSRLGEAEDEEGQEPVEEENSKEAELEAALVGSPETSEAPNLALSNQLLVPQAEPNFLKMMQKMTQFIGKFTQEVSPRGNSRHPAFKTPSMKAPDLFDGTQAHKLRGLIQYCQLLSIMTKTNLLMGRRFLNKLLFSLVELEDGLNHTSQISPMKTLPTSSITGSFLKTSYSFCLVIPMKSGKLKNC</sequence>
<dbReference type="EMBL" id="AVOT02006292">
    <property type="protein sequence ID" value="MBW0481208.1"/>
    <property type="molecule type" value="Genomic_DNA"/>
</dbReference>
<protein>
    <submittedName>
        <fullName evidence="2">Uncharacterized protein</fullName>
    </submittedName>
</protein>
<evidence type="ECO:0000256" key="1">
    <source>
        <dbReference type="SAM" id="MobiDB-lite"/>
    </source>
</evidence>
<feature type="compositionally biased region" description="Acidic residues" evidence="1">
    <location>
        <begin position="87"/>
        <end position="98"/>
    </location>
</feature>
<proteinExistence type="predicted"/>
<dbReference type="AlphaFoldDB" id="A0A9Q3GUY9"/>
<organism evidence="2 3">
    <name type="scientific">Austropuccinia psidii MF-1</name>
    <dbReference type="NCBI Taxonomy" id="1389203"/>
    <lineage>
        <taxon>Eukaryota</taxon>
        <taxon>Fungi</taxon>
        <taxon>Dikarya</taxon>
        <taxon>Basidiomycota</taxon>
        <taxon>Pucciniomycotina</taxon>
        <taxon>Pucciniomycetes</taxon>
        <taxon>Pucciniales</taxon>
        <taxon>Sphaerophragmiaceae</taxon>
        <taxon>Austropuccinia</taxon>
    </lineage>
</organism>
<comment type="caution">
    <text evidence="2">The sequence shown here is derived from an EMBL/GenBank/DDBJ whole genome shotgun (WGS) entry which is preliminary data.</text>
</comment>
<gene>
    <name evidence="2" type="ORF">O181_020923</name>
</gene>
<evidence type="ECO:0000313" key="3">
    <source>
        <dbReference type="Proteomes" id="UP000765509"/>
    </source>
</evidence>
<evidence type="ECO:0000313" key="2">
    <source>
        <dbReference type="EMBL" id="MBW0481208.1"/>
    </source>
</evidence>